<name>A2E1D6_TRIV3</name>
<proteinExistence type="predicted"/>
<dbReference type="AlphaFoldDB" id="A2E1D6"/>
<accession>A2E1D6</accession>
<gene>
    <name evidence="1" type="ORF">TVAG_343320</name>
</gene>
<sequence>MILNSDNDLLSRISSLSHQIQPSLQIAYERGELADDFFRSRSFIQNNTSIRAKDNNGGLDLVNIPRGLTQIPSKTSPFFLLLKPETKKKSPMQYLLYSSSQSILVSEDVKQLEILPENTEFYLDQKRFYIYVDENPRKYVFNVRREILDIVLTNTFANPLEPFLLCYIANGKMPPNTNLTAGYYSKVIFNNTFLFYYYLIPQNFIYPDIVSAWTTAANSNFDLIFSQILRHYFSEHRKSELELNEKSFFFKVIESFLTHDTDFLDFTKEFDRPEGDSVEFYISKCNLLTMSSYSHYATFLMYHEFETKYGAEFATQVICKVIYYSGLRPKLAKKFNFDIKPIDKLLEFTDDIDPKNKIRLFNTVKGIISQPINYIPRRTNATVYASYSLLLENIISNGIDFLKIIRKLEKHQPWIT</sequence>
<dbReference type="VEuPathDB" id="TrichDB:TVAG_343320"/>
<dbReference type="EMBL" id="DS113284">
    <property type="protein sequence ID" value="EAY13503.1"/>
    <property type="molecule type" value="Genomic_DNA"/>
</dbReference>
<dbReference type="InParanoid" id="A2E1D6"/>
<reference evidence="1" key="2">
    <citation type="journal article" date="2007" name="Science">
        <title>Draft genome sequence of the sexually transmitted pathogen Trichomonas vaginalis.</title>
        <authorList>
            <person name="Carlton J.M."/>
            <person name="Hirt R.P."/>
            <person name="Silva J.C."/>
            <person name="Delcher A.L."/>
            <person name="Schatz M."/>
            <person name="Zhao Q."/>
            <person name="Wortman J.R."/>
            <person name="Bidwell S.L."/>
            <person name="Alsmark U.C.M."/>
            <person name="Besteiro S."/>
            <person name="Sicheritz-Ponten T."/>
            <person name="Noel C.J."/>
            <person name="Dacks J.B."/>
            <person name="Foster P.G."/>
            <person name="Simillion C."/>
            <person name="Van de Peer Y."/>
            <person name="Miranda-Saavedra D."/>
            <person name="Barton G.J."/>
            <person name="Westrop G.D."/>
            <person name="Mueller S."/>
            <person name="Dessi D."/>
            <person name="Fiori P.L."/>
            <person name="Ren Q."/>
            <person name="Paulsen I."/>
            <person name="Zhang H."/>
            <person name="Bastida-Corcuera F.D."/>
            <person name="Simoes-Barbosa A."/>
            <person name="Brown M.T."/>
            <person name="Hayes R.D."/>
            <person name="Mukherjee M."/>
            <person name="Okumura C.Y."/>
            <person name="Schneider R."/>
            <person name="Smith A.J."/>
            <person name="Vanacova S."/>
            <person name="Villalvazo M."/>
            <person name="Haas B.J."/>
            <person name="Pertea M."/>
            <person name="Feldblyum T.V."/>
            <person name="Utterback T.R."/>
            <person name="Shu C.L."/>
            <person name="Osoegawa K."/>
            <person name="de Jong P.J."/>
            <person name="Hrdy I."/>
            <person name="Horvathova L."/>
            <person name="Zubacova Z."/>
            <person name="Dolezal P."/>
            <person name="Malik S.B."/>
            <person name="Logsdon J.M. Jr."/>
            <person name="Henze K."/>
            <person name="Gupta A."/>
            <person name="Wang C.C."/>
            <person name="Dunne R.L."/>
            <person name="Upcroft J.A."/>
            <person name="Upcroft P."/>
            <person name="White O."/>
            <person name="Salzberg S.L."/>
            <person name="Tang P."/>
            <person name="Chiu C.-H."/>
            <person name="Lee Y.-S."/>
            <person name="Embley T.M."/>
            <person name="Coombs G.H."/>
            <person name="Mottram J.C."/>
            <person name="Tachezy J."/>
            <person name="Fraser-Liggett C.M."/>
            <person name="Johnson P.J."/>
        </authorList>
    </citation>
    <scope>NUCLEOTIDE SEQUENCE [LARGE SCALE GENOMIC DNA]</scope>
    <source>
        <strain evidence="1">G3</strain>
    </source>
</reference>
<protein>
    <submittedName>
        <fullName evidence="1">Uncharacterized protein</fullName>
    </submittedName>
</protein>
<organism evidence="1 2">
    <name type="scientific">Trichomonas vaginalis (strain ATCC PRA-98 / G3)</name>
    <dbReference type="NCBI Taxonomy" id="412133"/>
    <lineage>
        <taxon>Eukaryota</taxon>
        <taxon>Metamonada</taxon>
        <taxon>Parabasalia</taxon>
        <taxon>Trichomonadida</taxon>
        <taxon>Trichomonadidae</taxon>
        <taxon>Trichomonas</taxon>
    </lineage>
</organism>
<dbReference type="VEuPathDB" id="TrichDB:TVAGG3_0320190"/>
<keyword evidence="2" id="KW-1185">Reference proteome</keyword>
<dbReference type="KEGG" id="tva:4771482"/>
<evidence type="ECO:0000313" key="1">
    <source>
        <dbReference type="EMBL" id="EAY13503.1"/>
    </source>
</evidence>
<dbReference type="RefSeq" id="XP_001325726.1">
    <property type="nucleotide sequence ID" value="XM_001325691.1"/>
</dbReference>
<dbReference type="Proteomes" id="UP000001542">
    <property type="component" value="Unassembled WGS sequence"/>
</dbReference>
<evidence type="ECO:0000313" key="2">
    <source>
        <dbReference type="Proteomes" id="UP000001542"/>
    </source>
</evidence>
<reference evidence="1" key="1">
    <citation type="submission" date="2006-10" db="EMBL/GenBank/DDBJ databases">
        <authorList>
            <person name="Amadeo P."/>
            <person name="Zhao Q."/>
            <person name="Wortman J."/>
            <person name="Fraser-Liggett C."/>
            <person name="Carlton J."/>
        </authorList>
    </citation>
    <scope>NUCLEOTIDE SEQUENCE</scope>
    <source>
        <strain evidence="1">G3</strain>
    </source>
</reference>